<evidence type="ECO:0000313" key="13">
    <source>
        <dbReference type="Proteomes" id="UP000269945"/>
    </source>
</evidence>
<evidence type="ECO:0000256" key="5">
    <source>
        <dbReference type="ARBA" id="ARBA00022490"/>
    </source>
</evidence>
<dbReference type="InterPro" id="IPR038932">
    <property type="entry name" value="PARPBP"/>
</dbReference>
<keyword evidence="5" id="KW-0963">Cytoplasm</keyword>
<evidence type="ECO:0000256" key="11">
    <source>
        <dbReference type="ARBA" id="ARBA00032731"/>
    </source>
</evidence>
<comment type="similarity">
    <text evidence="3">Belongs to the PARI family.</text>
</comment>
<evidence type="ECO:0000256" key="4">
    <source>
        <dbReference type="ARBA" id="ARBA00014320"/>
    </source>
</evidence>
<keyword evidence="6" id="KW-0227">DNA damage</keyword>
<name>A0A9X9M7J6_GULGU</name>
<comment type="caution">
    <text evidence="12">The sequence shown here is derived from an EMBL/GenBank/DDBJ whole genome shotgun (WGS) entry which is preliminary data.</text>
</comment>
<evidence type="ECO:0000256" key="7">
    <source>
        <dbReference type="ARBA" id="ARBA00023125"/>
    </source>
</evidence>
<keyword evidence="9" id="KW-0539">Nucleus</keyword>
<keyword evidence="8" id="KW-0234">DNA repair</keyword>
<dbReference type="PANTHER" id="PTHR32121:SF0">
    <property type="entry name" value="PCNA-INTERACTING PARTNER"/>
    <property type="match status" value="1"/>
</dbReference>
<evidence type="ECO:0000313" key="12">
    <source>
        <dbReference type="EMBL" id="VCX38540.1"/>
    </source>
</evidence>
<feature type="non-terminal residue" evidence="12">
    <location>
        <position position="59"/>
    </location>
</feature>
<dbReference type="Proteomes" id="UP000269945">
    <property type="component" value="Unassembled WGS sequence"/>
</dbReference>
<evidence type="ECO:0000256" key="3">
    <source>
        <dbReference type="ARBA" id="ARBA00009135"/>
    </source>
</evidence>
<dbReference type="GO" id="GO:0003677">
    <property type="term" value="F:DNA binding"/>
    <property type="evidence" value="ECO:0007669"/>
    <property type="project" value="UniProtKB-KW"/>
</dbReference>
<evidence type="ECO:0000256" key="2">
    <source>
        <dbReference type="ARBA" id="ARBA00004496"/>
    </source>
</evidence>
<accession>A0A9X9M7J6</accession>
<protein>
    <recommendedName>
        <fullName evidence="4">PCNA-interacting partner</fullName>
    </recommendedName>
    <alternativeName>
        <fullName evidence="10">PARP-1 binding protein</fullName>
    </alternativeName>
    <alternativeName>
        <fullName evidence="11">PARP1-binding protein</fullName>
    </alternativeName>
</protein>
<dbReference type="GO" id="GO:0006281">
    <property type="term" value="P:DNA repair"/>
    <property type="evidence" value="ECO:0007669"/>
    <property type="project" value="UniProtKB-KW"/>
</dbReference>
<keyword evidence="13" id="KW-1185">Reference proteome</keyword>
<dbReference type="GO" id="GO:2000042">
    <property type="term" value="P:negative regulation of double-strand break repair via homologous recombination"/>
    <property type="evidence" value="ECO:0007669"/>
    <property type="project" value="InterPro"/>
</dbReference>
<dbReference type="AlphaFoldDB" id="A0A9X9M7J6"/>
<dbReference type="PANTHER" id="PTHR32121">
    <property type="entry name" value="PCNA-INTERACTING PARTNER"/>
    <property type="match status" value="1"/>
</dbReference>
<gene>
    <name evidence="12" type="ORF">BN2614_LOCUS2</name>
</gene>
<evidence type="ECO:0000256" key="8">
    <source>
        <dbReference type="ARBA" id="ARBA00023204"/>
    </source>
</evidence>
<evidence type="ECO:0000256" key="10">
    <source>
        <dbReference type="ARBA" id="ARBA00031632"/>
    </source>
</evidence>
<dbReference type="GO" id="GO:0000785">
    <property type="term" value="C:chromatin"/>
    <property type="evidence" value="ECO:0007669"/>
    <property type="project" value="TreeGrafter"/>
</dbReference>
<evidence type="ECO:0000256" key="1">
    <source>
        <dbReference type="ARBA" id="ARBA00004123"/>
    </source>
</evidence>
<comment type="subcellular location">
    <subcellularLocation>
        <location evidence="2">Cytoplasm</location>
    </subcellularLocation>
    <subcellularLocation>
        <location evidence="1">Nucleus</location>
    </subcellularLocation>
</comment>
<dbReference type="GO" id="GO:0005634">
    <property type="term" value="C:nucleus"/>
    <property type="evidence" value="ECO:0007669"/>
    <property type="project" value="UniProtKB-SubCell"/>
</dbReference>
<evidence type="ECO:0000256" key="9">
    <source>
        <dbReference type="ARBA" id="ARBA00023242"/>
    </source>
</evidence>
<proteinExistence type="inferred from homology"/>
<dbReference type="GO" id="GO:0005737">
    <property type="term" value="C:cytoplasm"/>
    <property type="evidence" value="ECO:0007669"/>
    <property type="project" value="UniProtKB-SubCell"/>
</dbReference>
<evidence type="ECO:0000256" key="6">
    <source>
        <dbReference type="ARBA" id="ARBA00022763"/>
    </source>
</evidence>
<sequence length="59" mass="6756">MAELNQKSILDMIKEFRRNWHTLCTSERTTVCGADSMLLALQLSIAENNKQVSRLYLGL</sequence>
<dbReference type="EMBL" id="CYRY02043873">
    <property type="protein sequence ID" value="VCX38540.1"/>
    <property type="molecule type" value="Genomic_DNA"/>
</dbReference>
<reference evidence="12 13" key="1">
    <citation type="submission" date="2018-10" db="EMBL/GenBank/DDBJ databases">
        <authorList>
            <person name="Ekblom R."/>
            <person name="Jareborg N."/>
        </authorList>
    </citation>
    <scope>NUCLEOTIDE SEQUENCE [LARGE SCALE GENOMIC DNA]</scope>
    <source>
        <tissue evidence="12">Muscle</tissue>
    </source>
</reference>
<keyword evidence="7" id="KW-0238">DNA-binding</keyword>
<organism evidence="12 13">
    <name type="scientific">Gulo gulo</name>
    <name type="common">Wolverine</name>
    <name type="synonym">Gluton</name>
    <dbReference type="NCBI Taxonomy" id="48420"/>
    <lineage>
        <taxon>Eukaryota</taxon>
        <taxon>Metazoa</taxon>
        <taxon>Chordata</taxon>
        <taxon>Craniata</taxon>
        <taxon>Vertebrata</taxon>
        <taxon>Euteleostomi</taxon>
        <taxon>Mammalia</taxon>
        <taxon>Eutheria</taxon>
        <taxon>Laurasiatheria</taxon>
        <taxon>Carnivora</taxon>
        <taxon>Caniformia</taxon>
        <taxon>Musteloidea</taxon>
        <taxon>Mustelidae</taxon>
        <taxon>Guloninae</taxon>
        <taxon>Gulo</taxon>
    </lineage>
</organism>